<dbReference type="PROSITE" id="PS51198">
    <property type="entry name" value="UVRD_HELICASE_ATP_BIND"/>
    <property type="match status" value="1"/>
</dbReference>
<evidence type="ECO:0000256" key="2">
    <source>
        <dbReference type="ARBA" id="ARBA00022801"/>
    </source>
</evidence>
<keyword evidence="3 5" id="KW-0347">Helicase</keyword>
<proteinExistence type="predicted"/>
<dbReference type="EMBL" id="JASXSX010000001">
    <property type="protein sequence ID" value="MDT3767548.1"/>
    <property type="molecule type" value="Genomic_DNA"/>
</dbReference>
<reference evidence="7 8" key="1">
    <citation type="submission" date="2023-06" db="EMBL/GenBank/DDBJ databases">
        <title>Draft genome sequence of Gleimia hominis type strain CCUG 57540T.</title>
        <authorList>
            <person name="Salva-Serra F."/>
            <person name="Cardew S."/>
            <person name="Jensie Markopoulos S."/>
            <person name="Ohlen M."/>
            <person name="Inganas E."/>
            <person name="Svensson-Stadler L."/>
            <person name="Moore E.R.B."/>
        </authorList>
    </citation>
    <scope>NUCLEOTIDE SEQUENCE [LARGE SCALE GENOMIC DNA]</scope>
    <source>
        <strain evidence="7 8">CCUG 57540</strain>
    </source>
</reference>
<organism evidence="7 8">
    <name type="scientific">Gleimia hominis</name>
    <dbReference type="NCBI Taxonomy" id="595468"/>
    <lineage>
        <taxon>Bacteria</taxon>
        <taxon>Bacillati</taxon>
        <taxon>Actinomycetota</taxon>
        <taxon>Actinomycetes</taxon>
        <taxon>Actinomycetales</taxon>
        <taxon>Actinomycetaceae</taxon>
        <taxon>Gleimia</taxon>
    </lineage>
</organism>
<dbReference type="InterPro" id="IPR000212">
    <property type="entry name" value="DNA_helicase_UvrD/REP"/>
</dbReference>
<evidence type="ECO:0000256" key="3">
    <source>
        <dbReference type="ARBA" id="ARBA00022806"/>
    </source>
</evidence>
<keyword evidence="4 5" id="KW-0067">ATP-binding</keyword>
<evidence type="ECO:0000256" key="5">
    <source>
        <dbReference type="PROSITE-ProRule" id="PRU00560"/>
    </source>
</evidence>
<dbReference type="Gene3D" id="3.40.50.300">
    <property type="entry name" value="P-loop containing nucleotide triphosphate hydrolases"/>
    <property type="match status" value="3"/>
</dbReference>
<evidence type="ECO:0000256" key="4">
    <source>
        <dbReference type="ARBA" id="ARBA00022840"/>
    </source>
</evidence>
<gene>
    <name evidence="7" type="ORF">QS713_05660</name>
</gene>
<dbReference type="InterPro" id="IPR027417">
    <property type="entry name" value="P-loop_NTPase"/>
</dbReference>
<dbReference type="RefSeq" id="WP_313273191.1">
    <property type="nucleotide sequence ID" value="NZ_JASXSX010000001.1"/>
</dbReference>
<keyword evidence="2 5" id="KW-0378">Hydrolase</keyword>
<accession>A0ABU3IAZ2</accession>
<dbReference type="SUPFAM" id="SSF52540">
    <property type="entry name" value="P-loop containing nucleoside triphosphate hydrolases"/>
    <property type="match status" value="1"/>
</dbReference>
<sequence>MANTPLTYQQDLEGEQAFVNRAYSVLDALRARYRARQRRVQGSRLGANPQAYTERDALSAHWGDEAARLESIGERLVFGRLDMTDGARNYIGRAGLRDDEGNQVLMDWRAPAARPFYQATAAHPLEVVRRRHIQTQGRTVVALEDESLDTPTDSDLTFQGEGALMRALSQARDGHMSDIVSTIQAEQDEIIRRPADGLLVIQGGPGTGKTAVVLHRAAYLLYAHRARLESSGVLIVGPSPIFLRYIDQVLPSLGETGVVSTTLSQLVPGYKAAGRDREEVARIKGDTYWIEVVKNAVRSLERVPADTPLAIAGYNVVLRSADVAAARSRARRSGRPHNEAWESFAYELMENLARQMDAQVSAHSDLEWYYDYIRGSKAAQRAINLAWLPMSALKLLERLFSSPQFLAQCAPRFSAEQVESLMRPRGSALTESDIPILDELEEQLGDLPTASAAAKQREQERRRAVADAAQAIEAMGLGGGMVSAQTLADRSTEPDADQPLVQRASRDRSWAYGHIIVDEAQELSPMAWHILLRRCPSRSFTVTGDLDQSSYTRATQWSDLLGPAMRAYAGSAVLTVSYRTPAQILDRAQAVMEELGFPLSSPLVAARDLEDAYVLTHLPEGAHWKDELRLALEEELEVLDSLVGTDRGRLAVILDPERHRDFTQVIHDGAPLDPRVVVLTPTAAKGLEFDTVLIVEPGEIAKQSAGDLYVAMTRPTQRLRVVAQHPIPRALSV</sequence>
<comment type="caution">
    <text evidence="7">The sequence shown here is derived from an EMBL/GenBank/DDBJ whole genome shotgun (WGS) entry which is preliminary data.</text>
</comment>
<dbReference type="Pfam" id="PF00580">
    <property type="entry name" value="UvrD-helicase"/>
    <property type="match status" value="1"/>
</dbReference>
<feature type="domain" description="UvrD-like helicase ATP-binding" evidence="6">
    <location>
        <begin position="182"/>
        <end position="581"/>
    </location>
</feature>
<keyword evidence="8" id="KW-1185">Reference proteome</keyword>
<protein>
    <submittedName>
        <fullName evidence="7">AAA family ATPase</fullName>
    </submittedName>
</protein>
<dbReference type="PANTHER" id="PTHR11070:SF45">
    <property type="entry name" value="DNA 3'-5' HELICASE"/>
    <property type="match status" value="1"/>
</dbReference>
<evidence type="ECO:0000313" key="8">
    <source>
        <dbReference type="Proteomes" id="UP001247542"/>
    </source>
</evidence>
<dbReference type="InterPro" id="IPR014016">
    <property type="entry name" value="UvrD-like_ATP-bd"/>
</dbReference>
<dbReference type="PANTHER" id="PTHR11070">
    <property type="entry name" value="UVRD / RECB / PCRA DNA HELICASE FAMILY MEMBER"/>
    <property type="match status" value="1"/>
</dbReference>
<dbReference type="Proteomes" id="UP001247542">
    <property type="component" value="Unassembled WGS sequence"/>
</dbReference>
<name>A0ABU3IAZ2_9ACTO</name>
<evidence type="ECO:0000313" key="7">
    <source>
        <dbReference type="EMBL" id="MDT3767548.1"/>
    </source>
</evidence>
<keyword evidence="1 5" id="KW-0547">Nucleotide-binding</keyword>
<evidence type="ECO:0000259" key="6">
    <source>
        <dbReference type="PROSITE" id="PS51198"/>
    </source>
</evidence>
<evidence type="ECO:0000256" key="1">
    <source>
        <dbReference type="ARBA" id="ARBA00022741"/>
    </source>
</evidence>
<feature type="binding site" evidence="5">
    <location>
        <begin position="203"/>
        <end position="210"/>
    </location>
    <ligand>
        <name>ATP</name>
        <dbReference type="ChEBI" id="CHEBI:30616"/>
    </ligand>
</feature>